<comment type="caution">
    <text evidence="2">The sequence shown here is derived from an EMBL/GenBank/DDBJ whole genome shotgun (WGS) entry which is preliminary data.</text>
</comment>
<keyword evidence="1" id="KW-1133">Transmembrane helix</keyword>
<evidence type="ECO:0000313" key="3">
    <source>
        <dbReference type="Proteomes" id="UP001500893"/>
    </source>
</evidence>
<reference evidence="2 3" key="1">
    <citation type="journal article" date="2019" name="Int. J. Syst. Evol. Microbiol.">
        <title>The Global Catalogue of Microorganisms (GCM) 10K type strain sequencing project: providing services to taxonomists for standard genome sequencing and annotation.</title>
        <authorList>
            <consortium name="The Broad Institute Genomics Platform"/>
            <consortium name="The Broad Institute Genome Sequencing Center for Infectious Disease"/>
            <person name="Wu L."/>
            <person name="Ma J."/>
        </authorList>
    </citation>
    <scope>NUCLEOTIDE SEQUENCE [LARGE SCALE GENOMIC DNA]</scope>
    <source>
        <strain evidence="2 3">JCM 11574</strain>
    </source>
</reference>
<feature type="transmembrane region" description="Helical" evidence="1">
    <location>
        <begin position="31"/>
        <end position="48"/>
    </location>
</feature>
<evidence type="ECO:0000256" key="1">
    <source>
        <dbReference type="SAM" id="Phobius"/>
    </source>
</evidence>
<feature type="transmembrane region" description="Helical" evidence="1">
    <location>
        <begin position="297"/>
        <end position="320"/>
    </location>
</feature>
<dbReference type="Proteomes" id="UP001500893">
    <property type="component" value="Unassembled WGS sequence"/>
</dbReference>
<accession>A0ABN3V4K5</accession>
<organism evidence="2 3">
    <name type="scientific">Streptomyces rameus</name>
    <dbReference type="NCBI Taxonomy" id="68261"/>
    <lineage>
        <taxon>Bacteria</taxon>
        <taxon>Bacillati</taxon>
        <taxon>Actinomycetota</taxon>
        <taxon>Actinomycetes</taxon>
        <taxon>Kitasatosporales</taxon>
        <taxon>Streptomycetaceae</taxon>
        <taxon>Streptomyces</taxon>
    </lineage>
</organism>
<dbReference type="RefSeq" id="WP_345059069.1">
    <property type="nucleotide sequence ID" value="NZ_BAAAVM010000131.1"/>
</dbReference>
<keyword evidence="3" id="KW-1185">Reference proteome</keyword>
<keyword evidence="1" id="KW-0472">Membrane</keyword>
<proteinExistence type="predicted"/>
<feature type="transmembrane region" description="Helical" evidence="1">
    <location>
        <begin position="209"/>
        <end position="231"/>
    </location>
</feature>
<gene>
    <name evidence="2" type="ORF">GCM10010521_66450</name>
</gene>
<dbReference type="EMBL" id="BAAAVM010000131">
    <property type="protein sequence ID" value="GAA2778171.1"/>
    <property type="molecule type" value="Genomic_DNA"/>
</dbReference>
<name>A0ABN3V4K5_9ACTN</name>
<protein>
    <recommendedName>
        <fullName evidence="4">ABC transporter permease</fullName>
    </recommendedName>
</protein>
<sequence length="334" mass="35141">MTAALTGAAVPRAAGTPRLTRWVLRLHRPALYAWTGLVLALAALLLGLRGPLADAAAEGWRQYHACAGPARCSYDQAAILRYKDYANYATTALNALPMLVAGWAGAALVGRELESGTARLAWTQGTSPARWLAVRLAVPAVAVVAGSAALFWLHRLAWRAGEGRIDSAKDWYDRFTFYANGPTTVALALAGLALGALAGLVLRRTLPALVVAMVVITCLRAALEFALPHLWPAVTHVSTTDQGLGGDGLGVAQGVVTRSGARVPVPACGSEAACRAAYADITGRWITYHPSSHYWPLQLTTCALIVAVTGLLVFGSFLALRRVTGAVRAVEAAE</sequence>
<keyword evidence="1" id="KW-0812">Transmembrane</keyword>
<feature type="transmembrane region" description="Helical" evidence="1">
    <location>
        <begin position="136"/>
        <end position="157"/>
    </location>
</feature>
<evidence type="ECO:0008006" key="4">
    <source>
        <dbReference type="Google" id="ProtNLM"/>
    </source>
</evidence>
<evidence type="ECO:0000313" key="2">
    <source>
        <dbReference type="EMBL" id="GAA2778171.1"/>
    </source>
</evidence>
<feature type="transmembrane region" description="Helical" evidence="1">
    <location>
        <begin position="177"/>
        <end position="202"/>
    </location>
</feature>